<proteinExistence type="predicted"/>
<reference evidence="3" key="1">
    <citation type="submission" date="2014-05" db="EMBL/GenBank/DDBJ databases">
        <title>The transcriptome of the halophilic microalga Tetraselmis sp. GSL018 isolated from the Great Salt Lake, Utah.</title>
        <authorList>
            <person name="Jinkerson R.E."/>
            <person name="D'Adamo S."/>
            <person name="Posewitz M.C."/>
        </authorList>
    </citation>
    <scope>NUCLEOTIDE SEQUENCE</scope>
    <source>
        <strain evidence="3">GSL018</strain>
    </source>
</reference>
<evidence type="ECO:0000256" key="1">
    <source>
        <dbReference type="SAM" id="MobiDB-lite"/>
    </source>
</evidence>
<evidence type="ECO:0000313" key="3">
    <source>
        <dbReference type="EMBL" id="JAC69073.1"/>
    </source>
</evidence>
<organism evidence="3">
    <name type="scientific">Tetraselmis sp. GSL018</name>
    <dbReference type="NCBI Taxonomy" id="582737"/>
    <lineage>
        <taxon>Eukaryota</taxon>
        <taxon>Viridiplantae</taxon>
        <taxon>Chlorophyta</taxon>
        <taxon>core chlorophytes</taxon>
        <taxon>Chlorodendrophyceae</taxon>
        <taxon>Chlorodendrales</taxon>
        <taxon>Chlorodendraceae</taxon>
        <taxon>Tetraselmis</taxon>
    </lineage>
</organism>
<protein>
    <submittedName>
        <fullName evidence="3">Uncharacterized protein</fullName>
    </submittedName>
</protein>
<keyword evidence="2" id="KW-0732">Signal</keyword>
<sequence length="131" mass="13507">MGTAGWTGVPSALPAALVAALLLIALRSSDAYACVGDEQKRYGALFLEQCGIDPDIDPGVLSSARLFSSGKLMVPSVCSGECYASLRRLMNEELCIKCPCPPPPLSPPPPPSSPPPSPPPPPLPPPPPSPP</sequence>
<evidence type="ECO:0000256" key="2">
    <source>
        <dbReference type="SAM" id="SignalP"/>
    </source>
</evidence>
<gene>
    <name evidence="3" type="ORF">TSPGSL018_7267</name>
</gene>
<dbReference type="EMBL" id="GBEZ01017250">
    <property type="protein sequence ID" value="JAC69073.1"/>
    <property type="molecule type" value="Transcribed_RNA"/>
</dbReference>
<accession>A0A061RAS1</accession>
<feature type="signal peptide" evidence="2">
    <location>
        <begin position="1"/>
        <end position="31"/>
    </location>
</feature>
<feature type="non-terminal residue" evidence="3">
    <location>
        <position position="131"/>
    </location>
</feature>
<feature type="region of interest" description="Disordered" evidence="1">
    <location>
        <begin position="105"/>
        <end position="131"/>
    </location>
</feature>
<feature type="chain" id="PRO_5001605493" evidence="2">
    <location>
        <begin position="32"/>
        <end position="131"/>
    </location>
</feature>
<dbReference type="AlphaFoldDB" id="A0A061RAS1"/>
<name>A0A061RAS1_9CHLO</name>